<name>A0AAN4W022_9BACT</name>
<gene>
    <name evidence="1" type="ORF">PEDI_31840</name>
</gene>
<evidence type="ECO:0000313" key="2">
    <source>
        <dbReference type="Proteomes" id="UP001310022"/>
    </source>
</evidence>
<dbReference type="Proteomes" id="UP001310022">
    <property type="component" value="Unassembled WGS sequence"/>
</dbReference>
<dbReference type="EMBL" id="BQKE01000002">
    <property type="protein sequence ID" value="GJM62632.1"/>
    <property type="molecule type" value="Genomic_DNA"/>
</dbReference>
<protein>
    <recommendedName>
        <fullName evidence="3">DUF2116 family Zn-ribbon domain-containing protein</fullName>
    </recommendedName>
</protein>
<dbReference type="RefSeq" id="WP_338237885.1">
    <property type="nucleotide sequence ID" value="NZ_BQKE01000002.1"/>
</dbReference>
<keyword evidence="2" id="KW-1185">Reference proteome</keyword>
<organism evidence="1 2">
    <name type="scientific">Persicobacter diffluens</name>
    <dbReference type="NCBI Taxonomy" id="981"/>
    <lineage>
        <taxon>Bacteria</taxon>
        <taxon>Pseudomonadati</taxon>
        <taxon>Bacteroidota</taxon>
        <taxon>Cytophagia</taxon>
        <taxon>Cytophagales</taxon>
        <taxon>Persicobacteraceae</taxon>
        <taxon>Persicobacter</taxon>
    </lineage>
</organism>
<reference evidence="1 2" key="1">
    <citation type="submission" date="2021-12" db="EMBL/GenBank/DDBJ databases">
        <title>Genome sequencing of bacteria with rrn-lacking chromosome and rrn-plasmid.</title>
        <authorList>
            <person name="Anda M."/>
            <person name="Iwasaki W."/>
        </authorList>
    </citation>
    <scope>NUCLEOTIDE SEQUENCE [LARGE SCALE GENOMIC DNA]</scope>
    <source>
        <strain evidence="1 2">NBRC 15940</strain>
    </source>
</reference>
<evidence type="ECO:0000313" key="1">
    <source>
        <dbReference type="EMBL" id="GJM62632.1"/>
    </source>
</evidence>
<proteinExistence type="predicted"/>
<comment type="caution">
    <text evidence="1">The sequence shown here is derived from an EMBL/GenBank/DDBJ whole genome shotgun (WGS) entry which is preliminary data.</text>
</comment>
<evidence type="ECO:0008006" key="3">
    <source>
        <dbReference type="Google" id="ProtNLM"/>
    </source>
</evidence>
<dbReference type="AlphaFoldDB" id="A0AAN4W022"/>
<accession>A0AAN4W022</accession>
<sequence>MADVCLYCQAPILVGRADRKYCDSKCRSAFHNQQRKDAFARTIALNKLLMKNRNILKKLSPEGKGIIRKEVLLRYEFSFEYFTNLYLTQKGHVYYFCYEYGFCPILEKGIEKLLIVKWQDYMANYQYNPWKKLR</sequence>